<feature type="chain" id="PRO_5041958457" evidence="2">
    <location>
        <begin position="20"/>
        <end position="281"/>
    </location>
</feature>
<dbReference type="GeneID" id="81596006"/>
<protein>
    <submittedName>
        <fullName evidence="3">Uncharacterized protein</fullName>
    </submittedName>
</protein>
<gene>
    <name evidence="3" type="ORF">N7458_002380</name>
</gene>
<organism evidence="3 4">
    <name type="scientific">Penicillium daleae</name>
    <dbReference type="NCBI Taxonomy" id="63821"/>
    <lineage>
        <taxon>Eukaryota</taxon>
        <taxon>Fungi</taxon>
        <taxon>Dikarya</taxon>
        <taxon>Ascomycota</taxon>
        <taxon>Pezizomycotina</taxon>
        <taxon>Eurotiomycetes</taxon>
        <taxon>Eurotiomycetidae</taxon>
        <taxon>Eurotiales</taxon>
        <taxon>Aspergillaceae</taxon>
        <taxon>Penicillium</taxon>
    </lineage>
</organism>
<feature type="compositionally biased region" description="Polar residues" evidence="1">
    <location>
        <begin position="235"/>
        <end position="244"/>
    </location>
</feature>
<reference evidence="3" key="1">
    <citation type="submission" date="2022-12" db="EMBL/GenBank/DDBJ databases">
        <authorList>
            <person name="Petersen C."/>
        </authorList>
    </citation>
    <scope>NUCLEOTIDE SEQUENCE</scope>
    <source>
        <strain evidence="3">IBT 16125</strain>
    </source>
</reference>
<accession>A0AAD6CCZ9</accession>
<proteinExistence type="predicted"/>
<sequence>MHIPPFFFLSFACAQPSAAWLVTYYATETVLPLAWGGSTISITPVVTTEPLTVKPISTSTDYNTDYAGGGNLASGIINVTTEYFILPNITGLPVSAFYLFGKPAESNTASPTITTHYYAPVTLSNPTSCTKTTFTYTDSVDVDLPDTLTAQATDSSLATYVTTYVSTIRTDLGGQAVTTSRCDVYLNSKAIPSATIFNDRFLTECVDPRRATCSAGENQKATGSGGCNGIYPPTGASNPTSKSTAGGAEQPIKTGGASITRQSIAPIVLWTLGISVWFVLA</sequence>
<name>A0AAD6CCZ9_9EURO</name>
<dbReference type="Proteomes" id="UP001213681">
    <property type="component" value="Unassembled WGS sequence"/>
</dbReference>
<dbReference type="AlphaFoldDB" id="A0AAD6CCZ9"/>
<evidence type="ECO:0000313" key="3">
    <source>
        <dbReference type="EMBL" id="KAJ5460828.1"/>
    </source>
</evidence>
<feature type="region of interest" description="Disordered" evidence="1">
    <location>
        <begin position="213"/>
        <end position="253"/>
    </location>
</feature>
<dbReference type="RefSeq" id="XP_056769870.1">
    <property type="nucleotide sequence ID" value="XM_056905763.1"/>
</dbReference>
<evidence type="ECO:0000256" key="2">
    <source>
        <dbReference type="SAM" id="SignalP"/>
    </source>
</evidence>
<evidence type="ECO:0000256" key="1">
    <source>
        <dbReference type="SAM" id="MobiDB-lite"/>
    </source>
</evidence>
<feature type="signal peptide" evidence="2">
    <location>
        <begin position="1"/>
        <end position="19"/>
    </location>
</feature>
<keyword evidence="4" id="KW-1185">Reference proteome</keyword>
<reference evidence="3" key="2">
    <citation type="journal article" date="2023" name="IMA Fungus">
        <title>Comparative genomic study of the Penicillium genus elucidates a diverse pangenome and 15 lateral gene transfer events.</title>
        <authorList>
            <person name="Petersen C."/>
            <person name="Sorensen T."/>
            <person name="Nielsen M.R."/>
            <person name="Sondergaard T.E."/>
            <person name="Sorensen J.L."/>
            <person name="Fitzpatrick D.A."/>
            <person name="Frisvad J.C."/>
            <person name="Nielsen K.L."/>
        </authorList>
    </citation>
    <scope>NUCLEOTIDE SEQUENCE</scope>
    <source>
        <strain evidence="3">IBT 16125</strain>
    </source>
</reference>
<comment type="caution">
    <text evidence="3">The sequence shown here is derived from an EMBL/GenBank/DDBJ whole genome shotgun (WGS) entry which is preliminary data.</text>
</comment>
<evidence type="ECO:0000313" key="4">
    <source>
        <dbReference type="Proteomes" id="UP001213681"/>
    </source>
</evidence>
<dbReference type="EMBL" id="JAPVEA010000002">
    <property type="protein sequence ID" value="KAJ5460828.1"/>
    <property type="molecule type" value="Genomic_DNA"/>
</dbReference>
<keyword evidence="2" id="KW-0732">Signal</keyword>